<feature type="compositionally biased region" description="Basic and acidic residues" evidence="1">
    <location>
        <begin position="33"/>
        <end position="46"/>
    </location>
</feature>
<evidence type="ECO:0000313" key="5">
    <source>
        <dbReference type="Proteomes" id="UP000836402"/>
    </source>
</evidence>
<feature type="region of interest" description="Disordered" evidence="1">
    <location>
        <begin position="295"/>
        <end position="320"/>
    </location>
</feature>
<sequence>MVEPSPLHASTATHTGQTASTTHVRSASAAHLRSLEERVASLEEQLRASSGSNVASQSTPFSTTPRQRKELSRLGRNPNGGPSAPPISKKQSHTKLRRHFRRLVYVGYGSVRGGKNIVRLLYPTRGSWPRHASSSQSISASASGETQTAEEELTSGNQLRLHFGRPYNDPINQTQLRSYFKYMLAHRHRCGVPADMTLEELIVVCATTFDGWATAYTRSLSSAGRRMAEAAKARACHAARRARKATARAGALRLHRYYFFSDGAKVPKTPNDAEESRHVRRGAVRADVEFAAQPCVMSDKEEEDEPADDDSSDNDGMEPDRVRRRVAVEWRSACLVTRLEGLDKKRKRQPYKRILPPTKLRTLPPGFTLPSSIRRWMVARSWAEQNQDACVDVSDNAGPFQGPYSVTNGAKDWGEDPDWSMISPPNQLDDEENGDDDVLAGGSSSSSSSRRRRGSTSSTSSTSSSVQRLLDAEFGGEEDGSQSGI</sequence>
<organism evidence="3 4">
    <name type="scientific">Tilletia caries</name>
    <name type="common">wheat bunt fungus</name>
    <dbReference type="NCBI Taxonomy" id="13290"/>
    <lineage>
        <taxon>Eukaryota</taxon>
        <taxon>Fungi</taxon>
        <taxon>Dikarya</taxon>
        <taxon>Basidiomycota</taxon>
        <taxon>Ustilaginomycotina</taxon>
        <taxon>Exobasidiomycetes</taxon>
        <taxon>Tilletiales</taxon>
        <taxon>Tilletiaceae</taxon>
        <taxon>Tilletia</taxon>
    </lineage>
</organism>
<feature type="compositionally biased region" description="Low complexity" evidence="1">
    <location>
        <begin position="8"/>
        <end position="23"/>
    </location>
</feature>
<keyword evidence="5" id="KW-1185">Reference proteome</keyword>
<feature type="compositionally biased region" description="Acidic residues" evidence="1">
    <location>
        <begin position="474"/>
        <end position="485"/>
    </location>
</feature>
<name>A0A177V0W7_9BASI</name>
<gene>
    <name evidence="3" type="ORF">A4X03_0g3871</name>
    <name evidence="2" type="ORF">JKIAZH3_G6463</name>
</gene>
<feature type="compositionally biased region" description="Acidic residues" evidence="1">
    <location>
        <begin position="428"/>
        <end position="438"/>
    </location>
</feature>
<dbReference type="EMBL" id="LWDD02000480">
    <property type="protein sequence ID" value="KAE8260223.1"/>
    <property type="molecule type" value="Genomic_DNA"/>
</dbReference>
<protein>
    <submittedName>
        <fullName evidence="3">Uncharacterized protein</fullName>
    </submittedName>
</protein>
<reference evidence="2" key="3">
    <citation type="submission" date="2020-10" db="EMBL/GenBank/DDBJ databases">
        <authorList>
            <person name="Sedaghatjoo S."/>
        </authorList>
    </citation>
    <scope>NUCLEOTIDE SEQUENCE</scope>
    <source>
        <strain evidence="2">AZH3</strain>
    </source>
</reference>
<comment type="caution">
    <text evidence="3">The sequence shown here is derived from an EMBL/GenBank/DDBJ whole genome shotgun (WGS) entry which is preliminary data.</text>
</comment>
<dbReference type="Proteomes" id="UP000836402">
    <property type="component" value="Unassembled WGS sequence"/>
</dbReference>
<accession>A0A177V0W7</accession>
<feature type="compositionally biased region" description="Polar residues" evidence="1">
    <location>
        <begin position="47"/>
        <end position="65"/>
    </location>
</feature>
<proteinExistence type="predicted"/>
<evidence type="ECO:0000313" key="3">
    <source>
        <dbReference type="EMBL" id="KAE8260223.1"/>
    </source>
</evidence>
<reference evidence="3" key="1">
    <citation type="submission" date="2016-04" db="EMBL/GenBank/DDBJ databases">
        <authorList>
            <person name="Nguyen H.D."/>
            <person name="Kesanakurti P."/>
            <person name="Cullis J."/>
            <person name="Levesque C.A."/>
            <person name="Hambleton S."/>
        </authorList>
    </citation>
    <scope>NUCLEOTIDE SEQUENCE</scope>
    <source>
        <strain evidence="3">DAOMC 238032</strain>
    </source>
</reference>
<evidence type="ECO:0000313" key="4">
    <source>
        <dbReference type="Proteomes" id="UP000077671"/>
    </source>
</evidence>
<dbReference type="AlphaFoldDB" id="A0A177V0W7"/>
<feature type="compositionally biased region" description="Low complexity" evidence="1">
    <location>
        <begin position="455"/>
        <end position="465"/>
    </location>
</feature>
<evidence type="ECO:0000256" key="1">
    <source>
        <dbReference type="SAM" id="MobiDB-lite"/>
    </source>
</evidence>
<dbReference type="Proteomes" id="UP000077671">
    <property type="component" value="Unassembled WGS sequence"/>
</dbReference>
<feature type="compositionally biased region" description="Acidic residues" evidence="1">
    <location>
        <begin position="300"/>
        <end position="317"/>
    </location>
</feature>
<feature type="region of interest" description="Disordered" evidence="1">
    <location>
        <begin position="402"/>
        <end position="485"/>
    </location>
</feature>
<dbReference type="EMBL" id="CAJHJG010000329">
    <property type="protein sequence ID" value="CAD6901347.1"/>
    <property type="molecule type" value="Genomic_DNA"/>
</dbReference>
<feature type="region of interest" description="Disordered" evidence="1">
    <location>
        <begin position="1"/>
        <end position="95"/>
    </location>
</feature>
<evidence type="ECO:0000313" key="2">
    <source>
        <dbReference type="EMBL" id="CAD6901347.1"/>
    </source>
</evidence>
<reference evidence="3" key="2">
    <citation type="journal article" date="2019" name="IMA Fungus">
        <title>Genome sequencing and comparison of five Tilletia species to identify candidate genes for the detection of regulated species infecting wheat.</title>
        <authorList>
            <person name="Nguyen H.D.T."/>
            <person name="Sultana T."/>
            <person name="Kesanakurti P."/>
            <person name="Hambleton S."/>
        </authorList>
    </citation>
    <scope>NUCLEOTIDE SEQUENCE</scope>
    <source>
        <strain evidence="3">DAOMC 238032</strain>
    </source>
</reference>
<feature type="region of interest" description="Disordered" evidence="1">
    <location>
        <begin position="127"/>
        <end position="156"/>
    </location>
</feature>
<feature type="compositionally biased region" description="Low complexity" evidence="1">
    <location>
        <begin position="132"/>
        <end position="143"/>
    </location>
</feature>